<dbReference type="EMBL" id="LVYI01000007">
    <property type="protein sequence ID" value="OAP57661.1"/>
    <property type="molecule type" value="Genomic_DNA"/>
</dbReference>
<dbReference type="GO" id="GO:0005874">
    <property type="term" value="C:microtubule"/>
    <property type="evidence" value="ECO:0007669"/>
    <property type="project" value="TreeGrafter"/>
</dbReference>
<dbReference type="GO" id="GO:0006897">
    <property type="term" value="P:endocytosis"/>
    <property type="evidence" value="ECO:0007669"/>
    <property type="project" value="TreeGrafter"/>
</dbReference>
<evidence type="ECO:0008006" key="6">
    <source>
        <dbReference type="Google" id="ProtNLM"/>
    </source>
</evidence>
<dbReference type="PANTHER" id="PTHR11566">
    <property type="entry name" value="DYNAMIN"/>
    <property type="match status" value="1"/>
</dbReference>
<feature type="domain" description="Dynamin-type G" evidence="3">
    <location>
        <begin position="33"/>
        <end position="319"/>
    </location>
</feature>
<comment type="caution">
    <text evidence="4">The sequence shown here is derived from an EMBL/GenBank/DDBJ whole genome shotgun (WGS) entry which is preliminary data.</text>
</comment>
<dbReference type="GO" id="GO:0005525">
    <property type="term" value="F:GTP binding"/>
    <property type="evidence" value="ECO:0007669"/>
    <property type="project" value="InterPro"/>
</dbReference>
<dbReference type="PANTHER" id="PTHR11566:SF21">
    <property type="entry name" value="DYNAMIN RELATED PROTEIN 1, ISOFORM A"/>
    <property type="match status" value="1"/>
</dbReference>
<keyword evidence="5" id="KW-1185">Reference proteome</keyword>
<accession>A0A178ZDX8</accession>
<dbReference type="GO" id="GO:0003924">
    <property type="term" value="F:GTPase activity"/>
    <property type="evidence" value="ECO:0007669"/>
    <property type="project" value="InterPro"/>
</dbReference>
<organism evidence="4 5">
    <name type="scientific">Fonsecaea erecta</name>
    <dbReference type="NCBI Taxonomy" id="1367422"/>
    <lineage>
        <taxon>Eukaryota</taxon>
        <taxon>Fungi</taxon>
        <taxon>Dikarya</taxon>
        <taxon>Ascomycota</taxon>
        <taxon>Pezizomycotina</taxon>
        <taxon>Eurotiomycetes</taxon>
        <taxon>Chaetothyriomycetidae</taxon>
        <taxon>Chaetothyriales</taxon>
        <taxon>Herpotrichiellaceae</taxon>
        <taxon>Fonsecaea</taxon>
    </lineage>
</organism>
<name>A0A178ZDX8_9EURO</name>
<dbReference type="Gene3D" id="1.20.120.1240">
    <property type="entry name" value="Dynamin, middle domain"/>
    <property type="match status" value="1"/>
</dbReference>
<gene>
    <name evidence="4" type="ORF">AYL99_08399</name>
</gene>
<dbReference type="GO" id="GO:0048312">
    <property type="term" value="P:intracellular distribution of mitochondria"/>
    <property type="evidence" value="ECO:0007669"/>
    <property type="project" value="TreeGrafter"/>
</dbReference>
<feature type="compositionally biased region" description="Polar residues" evidence="1">
    <location>
        <begin position="760"/>
        <end position="769"/>
    </location>
</feature>
<dbReference type="GO" id="GO:0008017">
    <property type="term" value="F:microtubule binding"/>
    <property type="evidence" value="ECO:0007669"/>
    <property type="project" value="TreeGrafter"/>
</dbReference>
<dbReference type="SUPFAM" id="SSF52540">
    <property type="entry name" value="P-loop containing nucleoside triphosphate hydrolases"/>
    <property type="match status" value="1"/>
</dbReference>
<dbReference type="GO" id="GO:0016559">
    <property type="term" value="P:peroxisome fission"/>
    <property type="evidence" value="ECO:0007669"/>
    <property type="project" value="TreeGrafter"/>
</dbReference>
<dbReference type="CDD" id="cd08771">
    <property type="entry name" value="DLP_1"/>
    <property type="match status" value="1"/>
</dbReference>
<dbReference type="SMART" id="SM00053">
    <property type="entry name" value="DYNc"/>
    <property type="match status" value="1"/>
</dbReference>
<dbReference type="GO" id="GO:0000266">
    <property type="term" value="P:mitochondrial fission"/>
    <property type="evidence" value="ECO:0007669"/>
    <property type="project" value="TreeGrafter"/>
</dbReference>
<dbReference type="Proteomes" id="UP000078343">
    <property type="component" value="Unassembled WGS sequence"/>
</dbReference>
<evidence type="ECO:0000256" key="1">
    <source>
        <dbReference type="SAM" id="MobiDB-lite"/>
    </source>
</evidence>
<evidence type="ECO:0000259" key="2">
    <source>
        <dbReference type="PROSITE" id="PS51388"/>
    </source>
</evidence>
<dbReference type="InterPro" id="IPR020850">
    <property type="entry name" value="GED_dom"/>
</dbReference>
<dbReference type="PROSITE" id="PS51718">
    <property type="entry name" value="G_DYNAMIN_2"/>
    <property type="match status" value="1"/>
</dbReference>
<evidence type="ECO:0000259" key="3">
    <source>
        <dbReference type="PROSITE" id="PS51718"/>
    </source>
</evidence>
<dbReference type="GO" id="GO:0016020">
    <property type="term" value="C:membrane"/>
    <property type="evidence" value="ECO:0007669"/>
    <property type="project" value="TreeGrafter"/>
</dbReference>
<feature type="domain" description="GED" evidence="2">
    <location>
        <begin position="533"/>
        <end position="624"/>
    </location>
</feature>
<dbReference type="InterPro" id="IPR045063">
    <property type="entry name" value="Dynamin_N"/>
</dbReference>
<dbReference type="GeneID" id="30012567"/>
<dbReference type="AlphaFoldDB" id="A0A178ZDX8"/>
<dbReference type="RefSeq" id="XP_018691028.1">
    <property type="nucleotide sequence ID" value="XM_018839907.1"/>
</dbReference>
<dbReference type="InterPro" id="IPR001401">
    <property type="entry name" value="Dynamin_GTPase"/>
</dbReference>
<dbReference type="InterPro" id="IPR027417">
    <property type="entry name" value="P-loop_NTPase"/>
</dbReference>
<protein>
    <recommendedName>
        <fullName evidence="6">GED domain-containing protein</fullName>
    </recommendedName>
</protein>
<proteinExistence type="predicted"/>
<sequence>MAIDINKSAIPLFQSPDRLELLNDIDKFRQHGLANLPQIVVCGDTSSGKSSVLEALSGIPFPVDSTMCTRFATEIALRYSSDKTVTGQTFISPAPRSSDSHQTRVQAFQKTVIAGLDAIPDILREAREVMGLGESGGISRDVLHLKLSGRQLPNLTLVDLSGLIHSATNSDDIANVQDLVKYYFKQKESLIMAIVSAENPIENQGILTLSRQFDPTGERTIGVITKPDILRRPDKARLTPTVLELARNQHAAFKFKRHWQIMRCLTDDERLRGANRDRIETDLFSQDPWDSFDKKRLGTKSLRAVLRYAQIVRDALDGDYSDSFFDDDDAGKRLRAQTMVLTDDFEQAMRNRGHKFEIKRNAFSLPSDPDAPERITMVEALAKVGKLIEGYRGPELPLLFNPRLVGELFKDQSQKWLKLSTEYTDAICRAVQVFLRKVVDAICPTTARVGELILREVFQEAIHIHQDKLNKKVSELFSPHTGSFLYSTKSRLQTSLKAVQSDDLWPVPVDAAAHVSVSSGARLGTPDSEGDPRLAALQLSRAYYSVALETFIQNVVVLGVESCLLSKLEEMFSPETVGQMKEDKLELLGGETPEMMTERTDLAARLSTLEAALKNCRRHASREFGLEQQQQPITLDSTATQKRASAFPSLFGNNHTVVVLPGTDDNKSSSAPVSRMPQVKVSFPPLPNMPFNDVTADMKSKVVRANGSFGENAPPTSTHVEGLFSSNRTEEHGFGTSVPQSTRSGPIFFGGGVFGGGGFTTQPTTSNGSLFGARPSTAQPATSNPSPIGTVTSTAQPAPSTTGLFGAAGGPTKQQANSGPSFGLARLPLGSKVFGRPMVELPGLPPGWPGLSDLNRVAGLLTRLSHGPEFDVHMGAAQVEVQRCLAEYQSLASNCISFEELRLRDYKEIFDEEVRRLLAKNNPGVKSIPHATYLAEVRSML</sequence>
<evidence type="ECO:0000313" key="4">
    <source>
        <dbReference type="EMBL" id="OAP57661.1"/>
    </source>
</evidence>
<dbReference type="STRING" id="1367422.A0A178ZDX8"/>
<dbReference type="PRINTS" id="PR00195">
    <property type="entry name" value="DYNAMIN"/>
</dbReference>
<dbReference type="Pfam" id="PF00350">
    <property type="entry name" value="Dynamin_N"/>
    <property type="match status" value="1"/>
</dbReference>
<dbReference type="GO" id="GO:0005739">
    <property type="term" value="C:mitochondrion"/>
    <property type="evidence" value="ECO:0007669"/>
    <property type="project" value="TreeGrafter"/>
</dbReference>
<evidence type="ECO:0000313" key="5">
    <source>
        <dbReference type="Proteomes" id="UP000078343"/>
    </source>
</evidence>
<dbReference type="Gene3D" id="3.40.50.300">
    <property type="entry name" value="P-loop containing nucleotide triphosphate hydrolases"/>
    <property type="match status" value="1"/>
</dbReference>
<reference evidence="4 5" key="1">
    <citation type="submission" date="2016-04" db="EMBL/GenBank/DDBJ databases">
        <title>Draft genome of Fonsecaea erecta CBS 125763.</title>
        <authorList>
            <person name="Weiss V.A."/>
            <person name="Vicente V.A."/>
            <person name="Raittz R.T."/>
            <person name="Moreno L.F."/>
            <person name="De Souza E.M."/>
            <person name="Pedrosa F.O."/>
            <person name="Steffens M.B."/>
            <person name="Faoro H."/>
            <person name="Tadra-Sfeir M.Z."/>
            <person name="Najafzadeh M.J."/>
            <person name="Felipe M.S."/>
            <person name="Teixeira M."/>
            <person name="Sun J."/>
            <person name="Xi L."/>
            <person name="Gomes R."/>
            <person name="De Azevedo C.M."/>
            <person name="Salgado C.G."/>
            <person name="Da Silva M.B."/>
            <person name="Nascimento M.F."/>
            <person name="Queiroz-Telles F."/>
            <person name="Attili D.S."/>
            <person name="Gorbushina A."/>
        </authorList>
    </citation>
    <scope>NUCLEOTIDE SEQUENCE [LARGE SCALE GENOMIC DNA]</scope>
    <source>
        <strain evidence="4 5">CBS 125763</strain>
    </source>
</reference>
<dbReference type="OrthoDB" id="415706at2759"/>
<dbReference type="InterPro" id="IPR022812">
    <property type="entry name" value="Dynamin"/>
</dbReference>
<feature type="region of interest" description="Disordered" evidence="1">
    <location>
        <begin position="756"/>
        <end position="784"/>
    </location>
</feature>
<dbReference type="PROSITE" id="PS51388">
    <property type="entry name" value="GED"/>
    <property type="match status" value="1"/>
</dbReference>
<dbReference type="InterPro" id="IPR030381">
    <property type="entry name" value="G_DYNAMIN_dom"/>
</dbReference>